<gene>
    <name evidence="1" type="ORF">BKK47_11290</name>
</gene>
<sequence>MNKKLVGLSMIRNESDIIEAFIRHNLTLLDELHIIDHGSTDNTREILQLLKEEGLPIYIYYYNELAFTPVPILNNVMRLLLEKDSLIDYIFPLDADEFIYCPSRIRLESLLDFIPEDRVGMYTWRGYIPNTTEYNPDFLTSFTEQRQENILTPKVIIPRKIAEQHKLTIGSHFMVNEANEEIKSVVFCASQHRHFYTWFIQKFNAEFIETDDLWLGHYPIRSVNQQIKKVLEKSITMAIKFSGGDDVAWENQLKDLLNNNMIISLERLRLIAYQYRADNIEPIQVFHQEALRTERLTFKYLHLVEDSPLPTVARLILELTNKLRK</sequence>
<dbReference type="RefSeq" id="WP_077494954.1">
    <property type="nucleotide sequence ID" value="NZ_MLHG01000098.1"/>
</dbReference>
<dbReference type="AlphaFoldDB" id="A0A1V3IAD7"/>
<dbReference type="GO" id="GO:0016740">
    <property type="term" value="F:transferase activity"/>
    <property type="evidence" value="ECO:0007669"/>
    <property type="project" value="UniProtKB-KW"/>
</dbReference>
<organism evidence="1 2">
    <name type="scientific">Rodentibacter mrazii</name>
    <dbReference type="NCBI Taxonomy" id="1908257"/>
    <lineage>
        <taxon>Bacteria</taxon>
        <taxon>Pseudomonadati</taxon>
        <taxon>Pseudomonadota</taxon>
        <taxon>Gammaproteobacteria</taxon>
        <taxon>Pasteurellales</taxon>
        <taxon>Pasteurellaceae</taxon>
        <taxon>Rodentibacter</taxon>
    </lineage>
</organism>
<dbReference type="EMBL" id="MLHG01000098">
    <property type="protein sequence ID" value="OOF37092.1"/>
    <property type="molecule type" value="Genomic_DNA"/>
</dbReference>
<dbReference type="STRING" id="1908257.BKK47_11290"/>
<comment type="caution">
    <text evidence="1">The sequence shown here is derived from an EMBL/GenBank/DDBJ whole genome shotgun (WGS) entry which is preliminary data.</text>
</comment>
<dbReference type="Pfam" id="PF13704">
    <property type="entry name" value="Glyco_tranf_2_4"/>
    <property type="match status" value="1"/>
</dbReference>
<evidence type="ECO:0000313" key="2">
    <source>
        <dbReference type="Proteomes" id="UP000189426"/>
    </source>
</evidence>
<dbReference type="Proteomes" id="UP000189426">
    <property type="component" value="Unassembled WGS sequence"/>
</dbReference>
<protein>
    <submittedName>
        <fullName evidence="1">Glycosyltransferase family 2</fullName>
    </submittedName>
</protein>
<dbReference type="CDD" id="cd00761">
    <property type="entry name" value="Glyco_tranf_GTA_type"/>
    <property type="match status" value="1"/>
</dbReference>
<name>A0A1V3IAD7_9PAST</name>
<dbReference type="SUPFAM" id="SSF53448">
    <property type="entry name" value="Nucleotide-diphospho-sugar transferases"/>
    <property type="match status" value="1"/>
</dbReference>
<reference evidence="1 2" key="1">
    <citation type="submission" date="2016-10" db="EMBL/GenBank/DDBJ databases">
        <title>Rodentibacter gen. nov. and new species.</title>
        <authorList>
            <person name="Christensen H."/>
        </authorList>
    </citation>
    <scope>NUCLEOTIDE SEQUENCE [LARGE SCALE GENOMIC DNA]</scope>
    <source>
        <strain evidence="1 2">Ppn418</strain>
    </source>
</reference>
<keyword evidence="1" id="KW-0808">Transferase</keyword>
<proteinExistence type="predicted"/>
<accession>A0A1V3IAD7</accession>
<keyword evidence="2" id="KW-1185">Reference proteome</keyword>
<dbReference type="Gene3D" id="3.90.550.10">
    <property type="entry name" value="Spore Coat Polysaccharide Biosynthesis Protein SpsA, Chain A"/>
    <property type="match status" value="1"/>
</dbReference>
<dbReference type="InterPro" id="IPR029044">
    <property type="entry name" value="Nucleotide-diphossugar_trans"/>
</dbReference>
<evidence type="ECO:0000313" key="1">
    <source>
        <dbReference type="EMBL" id="OOF37092.1"/>
    </source>
</evidence>